<evidence type="ECO:0000259" key="3">
    <source>
        <dbReference type="Pfam" id="PF12051"/>
    </source>
</evidence>
<proteinExistence type="predicted"/>
<keyword evidence="2" id="KW-0812">Transmembrane</keyword>
<protein>
    <recommendedName>
        <fullName evidence="3">DUF3533 domain-containing protein</fullName>
    </recommendedName>
</protein>
<feature type="transmembrane region" description="Helical" evidence="2">
    <location>
        <begin position="334"/>
        <end position="357"/>
    </location>
</feature>
<feature type="transmembrane region" description="Helical" evidence="2">
    <location>
        <begin position="71"/>
        <end position="94"/>
    </location>
</feature>
<keyword evidence="2" id="KW-0472">Membrane</keyword>
<name>A0A642UDL8_DIURU</name>
<feature type="compositionally biased region" description="Polar residues" evidence="1">
    <location>
        <begin position="1"/>
        <end position="21"/>
    </location>
</feature>
<keyword evidence="5" id="KW-1185">Reference proteome</keyword>
<organism evidence="4 5">
    <name type="scientific">Diutina rugosa</name>
    <name type="common">Yeast</name>
    <name type="synonym">Candida rugosa</name>
    <dbReference type="NCBI Taxonomy" id="5481"/>
    <lineage>
        <taxon>Eukaryota</taxon>
        <taxon>Fungi</taxon>
        <taxon>Dikarya</taxon>
        <taxon>Ascomycota</taxon>
        <taxon>Saccharomycotina</taxon>
        <taxon>Pichiomycetes</taxon>
        <taxon>Debaryomycetaceae</taxon>
        <taxon>Diutina</taxon>
    </lineage>
</organism>
<dbReference type="InterPro" id="IPR053001">
    <property type="entry name" value="MNNG_permease-like"/>
</dbReference>
<feature type="transmembrane region" description="Helical" evidence="2">
    <location>
        <begin position="369"/>
        <end position="385"/>
    </location>
</feature>
<evidence type="ECO:0000256" key="1">
    <source>
        <dbReference type="SAM" id="MobiDB-lite"/>
    </source>
</evidence>
<comment type="caution">
    <text evidence="4">The sequence shown here is derived from an EMBL/GenBank/DDBJ whole genome shotgun (WGS) entry which is preliminary data.</text>
</comment>
<dbReference type="VEuPathDB" id="FungiDB:DIURU_005428"/>
<evidence type="ECO:0000313" key="5">
    <source>
        <dbReference type="Proteomes" id="UP000449547"/>
    </source>
</evidence>
<dbReference type="PANTHER" id="PTHR34814">
    <property type="entry name" value="NITROSOGUANIDINE RESISTANCE PROTEIN SNG1"/>
    <property type="match status" value="1"/>
</dbReference>
<feature type="domain" description="DUF3533" evidence="3">
    <location>
        <begin position="79"/>
        <end position="468"/>
    </location>
</feature>
<dbReference type="GeneID" id="54784079"/>
<evidence type="ECO:0000256" key="2">
    <source>
        <dbReference type="SAM" id="Phobius"/>
    </source>
</evidence>
<dbReference type="AlphaFoldDB" id="A0A642UDL8"/>
<sequence>MTMSSPETANKESNTASNSSIERTDDTRSYHGEANDAHDAQTVVSHMSVLERVQTQLGFFNPRMKQVRRRIVVKFTSIYLTMGILMLGIFSIYWGSMMHRDDHMKYLKFLVAVEDVETIDGVPPIFGNRVIDVVTSPEARYYGDWQVYTPSNFSEIRPKHSTGDTQADVEELVHMQRYWGGLYIKQNSTHRLYEALLNANTSYAAGNESWRFVYETGRDVENVPTYIVPNSQIIEGMVLAHQNDMNSQLIDIIRQKGKNSAEILDKGLSVLSQPLDFESYDMRPSTQPVVMAPAQVGLVYLIIVTFFQFGFFIDFHKTVAGYPMKKPHYLLYRLLGSFLTYFWLSLIYSLVSLAFQIDFTKAFGRGGFPVYWMTMWLTMCALGGMNEIMAHVLIMVFPPSLGFWLIFWVIANVSCTFTPMTLTANFYRYGYALPVYNANEIIKVVFFDTYKGHMGRNYGILVAWVVATNLMLAVVLPIFGKVMGKKGAKLRQQAEKEAARQKSV</sequence>
<dbReference type="PANTHER" id="PTHR34814:SF1">
    <property type="entry name" value="NITROSOGUANIDINE RESISTANCE PROTEIN SNG1"/>
    <property type="match status" value="1"/>
</dbReference>
<dbReference type="EMBL" id="SWFT01000159">
    <property type="protein sequence ID" value="KAA8897195.1"/>
    <property type="molecule type" value="Genomic_DNA"/>
</dbReference>
<gene>
    <name evidence="4" type="ORF">DIURU_005428</name>
</gene>
<keyword evidence="2" id="KW-1133">Transmembrane helix</keyword>
<dbReference type="InterPro" id="IPR022703">
    <property type="entry name" value="DUF3533"/>
</dbReference>
<dbReference type="OrthoDB" id="2140105at2759"/>
<dbReference type="OMA" id="AMTIVMF"/>
<dbReference type="Pfam" id="PF12051">
    <property type="entry name" value="DUF3533"/>
    <property type="match status" value="1"/>
</dbReference>
<dbReference type="Proteomes" id="UP000449547">
    <property type="component" value="Unassembled WGS sequence"/>
</dbReference>
<dbReference type="RefSeq" id="XP_034009852.1">
    <property type="nucleotide sequence ID" value="XM_034158409.1"/>
</dbReference>
<evidence type="ECO:0000313" key="4">
    <source>
        <dbReference type="EMBL" id="KAA8897195.1"/>
    </source>
</evidence>
<feature type="transmembrane region" description="Helical" evidence="2">
    <location>
        <begin position="292"/>
        <end position="313"/>
    </location>
</feature>
<accession>A0A642UDL8</accession>
<feature type="compositionally biased region" description="Basic and acidic residues" evidence="1">
    <location>
        <begin position="22"/>
        <end position="33"/>
    </location>
</feature>
<dbReference type="GO" id="GO:0016020">
    <property type="term" value="C:membrane"/>
    <property type="evidence" value="ECO:0007669"/>
    <property type="project" value="TreeGrafter"/>
</dbReference>
<reference evidence="4 5" key="1">
    <citation type="submission" date="2019-07" db="EMBL/GenBank/DDBJ databases">
        <title>Genome assembly of two rare yeast pathogens: Diutina rugosa and Trichomonascus ciferrii.</title>
        <authorList>
            <person name="Mixao V."/>
            <person name="Saus E."/>
            <person name="Hansen A."/>
            <person name="Lass-Flor C."/>
            <person name="Gabaldon T."/>
        </authorList>
    </citation>
    <scope>NUCLEOTIDE SEQUENCE [LARGE SCALE GENOMIC DNA]</scope>
    <source>
        <strain evidence="4 5">CBS 613</strain>
    </source>
</reference>
<feature type="transmembrane region" description="Helical" evidence="2">
    <location>
        <begin position="458"/>
        <end position="479"/>
    </location>
</feature>
<feature type="region of interest" description="Disordered" evidence="1">
    <location>
        <begin position="1"/>
        <end position="33"/>
    </location>
</feature>